<dbReference type="InterPro" id="IPR016295">
    <property type="entry name" value="Proteasome_beta4"/>
</dbReference>
<evidence type="ECO:0000256" key="5">
    <source>
        <dbReference type="ARBA" id="ARBA00026071"/>
    </source>
</evidence>
<dbReference type="AlphaFoldDB" id="C1BS71"/>
<dbReference type="PIRSF" id="PIRSF001213">
    <property type="entry name" value="Psome_endopept_beta"/>
    <property type="match status" value="1"/>
</dbReference>
<dbReference type="PANTHER" id="PTHR32194">
    <property type="entry name" value="METALLOPROTEASE TLDD"/>
    <property type="match status" value="1"/>
</dbReference>
<organism evidence="7">
    <name type="scientific">Lepeophtheirus salmonis</name>
    <name type="common">Salmon louse</name>
    <name type="synonym">Caligus salmonis</name>
    <dbReference type="NCBI Taxonomy" id="72036"/>
    <lineage>
        <taxon>Eukaryota</taxon>
        <taxon>Metazoa</taxon>
        <taxon>Ecdysozoa</taxon>
        <taxon>Arthropoda</taxon>
        <taxon>Crustacea</taxon>
        <taxon>Multicrustacea</taxon>
        <taxon>Hexanauplia</taxon>
        <taxon>Copepoda</taxon>
        <taxon>Siphonostomatoida</taxon>
        <taxon>Caligidae</taxon>
        <taxon>Lepeophtheirus</taxon>
    </lineage>
</organism>
<evidence type="ECO:0000256" key="2">
    <source>
        <dbReference type="ARBA" id="ARBA00022942"/>
    </source>
</evidence>
<dbReference type="OrthoDB" id="7854943at2759"/>
<sequence length="270" mass="30381">MASFGPAPLFTNHVDLHQASTHKVKNPTTVSAYPIATGSSVFGIKYDEGVLMGADTLVSYGKMARYPNVQRLYKVNESTVITCTGDFADFQEITSMLERMQIEEERTQNEVTMQPRSLHIYLTRYLYKKRTDFDPKWTNIVVGGMQDGVPYLGYINMIGLAYTEDAVTTGLGGSIALPLMRKLKDQHPDRALTFNEARGVMEESLKLGFALDCVAYPKFQIATITKEGVKIGEPQTVALDWKYVKGFPGHSLINIFFLLFYLYIETIKFP</sequence>
<evidence type="ECO:0000256" key="1">
    <source>
        <dbReference type="ARBA" id="ARBA00022490"/>
    </source>
</evidence>
<comment type="subcellular location">
    <subcellularLocation>
        <location evidence="6">Cytoplasm</location>
    </subcellularLocation>
    <subcellularLocation>
        <location evidence="6">Nucleus</location>
    </subcellularLocation>
</comment>
<proteinExistence type="evidence at transcript level"/>
<dbReference type="InterPro" id="IPR001353">
    <property type="entry name" value="Proteasome_sua/b"/>
</dbReference>
<keyword evidence="1 6" id="KW-0963">Cytoplasm</keyword>
<dbReference type="PANTHER" id="PTHR32194:SF6">
    <property type="entry name" value="PROTEASOME SUBUNIT BETA"/>
    <property type="match status" value="1"/>
</dbReference>
<keyword evidence="2 6" id="KW-0647">Proteasome</keyword>
<reference evidence="7" key="1">
    <citation type="submission" date="2009-06" db="EMBL/GenBank/DDBJ databases">
        <title>Lepeophtheirus salmonis ESTs and full-length cDNAs.</title>
        <authorList>
            <person name="Yasuike M."/>
            <person name="von Schalburg K."/>
            <person name="Cooper G."/>
            <person name="Leong J."/>
            <person name="Jones S.R.M."/>
            <person name="Koop B.F."/>
        </authorList>
    </citation>
    <scope>NUCLEOTIDE SEQUENCE</scope>
    <source>
        <strain evidence="7">Pacific form</strain>
        <tissue evidence="7">Whole</tissue>
    </source>
</reference>
<dbReference type="InterPro" id="IPR029055">
    <property type="entry name" value="Ntn_hydrolases_N"/>
</dbReference>
<dbReference type="InterPro" id="IPR023333">
    <property type="entry name" value="Proteasome_suB-type"/>
</dbReference>
<dbReference type="Gene3D" id="3.60.20.10">
    <property type="entry name" value="Glutamine Phosphoribosylpyrophosphate, subunit 1, domain 1"/>
    <property type="match status" value="1"/>
</dbReference>
<evidence type="ECO:0000313" key="7">
    <source>
        <dbReference type="EMBL" id="ACO11874.1"/>
    </source>
</evidence>
<comment type="subunit">
    <text evidence="5">The 26S proteasome consists of a 20S proteasome core and two 19S regulatory subunits. The 20S proteasome core is composed of 28 subunits that are arranged in four stacked rings, resulting in a barrel-shaped structure. The two end rings are each formed by seven alpha subunits, and the two central rings are each formed by seven beta subunits. The catalytic chamber with the active sites is on the inside of the barrel.</text>
</comment>
<evidence type="ECO:0000256" key="6">
    <source>
        <dbReference type="PIRNR" id="PIRNR001213"/>
    </source>
</evidence>
<protein>
    <recommendedName>
        <fullName evidence="6">Proteasome subunit beta</fullName>
    </recommendedName>
</protein>
<dbReference type="GO" id="GO:0019774">
    <property type="term" value="C:proteasome core complex, beta-subunit complex"/>
    <property type="evidence" value="ECO:0007669"/>
    <property type="project" value="UniProtKB-UniRule"/>
</dbReference>
<dbReference type="SUPFAM" id="SSF56235">
    <property type="entry name" value="N-terminal nucleophile aminohydrolases (Ntn hydrolases)"/>
    <property type="match status" value="1"/>
</dbReference>
<gene>
    <name evidence="7" type="primary">PSB4</name>
</gene>
<comment type="similarity">
    <text evidence="6">Belongs to the peptidase T1B family.</text>
</comment>
<dbReference type="PROSITE" id="PS00854">
    <property type="entry name" value="PROTEASOME_BETA_1"/>
    <property type="match status" value="1"/>
</dbReference>
<dbReference type="CDD" id="cd03760">
    <property type="entry name" value="proteasome_beta_type_4"/>
    <property type="match status" value="1"/>
</dbReference>
<dbReference type="GO" id="GO:0051603">
    <property type="term" value="P:proteolysis involved in protein catabolic process"/>
    <property type="evidence" value="ECO:0007669"/>
    <property type="project" value="InterPro"/>
</dbReference>
<keyword evidence="3 6" id="KW-0539">Nucleus</keyword>
<comment type="function">
    <text evidence="4">Non-catalytic component of the proteasome, a multicatalytic proteinase complex which is characterized by its ability to cleave peptides with Arg, Phe, Tyr, Leu, and Glu adjacent to the leaving group at neutral or slightly basic pH. The proteasome has an ATP-dependent proteolytic activity.</text>
</comment>
<dbReference type="InterPro" id="IPR016050">
    <property type="entry name" value="Proteasome_bsu_CS"/>
</dbReference>
<dbReference type="GO" id="GO:0005737">
    <property type="term" value="C:cytoplasm"/>
    <property type="evidence" value="ECO:0007669"/>
    <property type="project" value="UniProtKB-SubCell"/>
</dbReference>
<dbReference type="GO" id="GO:0005634">
    <property type="term" value="C:nucleus"/>
    <property type="evidence" value="ECO:0007669"/>
    <property type="project" value="UniProtKB-SubCell"/>
</dbReference>
<accession>C1BS71</accession>
<evidence type="ECO:0000256" key="4">
    <source>
        <dbReference type="ARBA" id="ARBA00024953"/>
    </source>
</evidence>
<dbReference type="Pfam" id="PF00227">
    <property type="entry name" value="Proteasome"/>
    <property type="match status" value="1"/>
</dbReference>
<evidence type="ECO:0000256" key="3">
    <source>
        <dbReference type="ARBA" id="ARBA00023242"/>
    </source>
</evidence>
<dbReference type="EMBL" id="BT077450">
    <property type="protein sequence ID" value="ACO11874.1"/>
    <property type="molecule type" value="mRNA"/>
</dbReference>
<name>C1BS71_LEPSM</name>